<evidence type="ECO:0000313" key="2">
    <source>
        <dbReference type="EMBL" id="JAE28550.1"/>
    </source>
</evidence>
<keyword evidence="1" id="KW-1133">Transmembrane helix</keyword>
<keyword evidence="1" id="KW-0812">Transmembrane</keyword>
<protein>
    <submittedName>
        <fullName evidence="2">Uncharacterized protein</fullName>
    </submittedName>
</protein>
<dbReference type="AlphaFoldDB" id="A0A0A9GU43"/>
<reference evidence="2" key="2">
    <citation type="journal article" date="2015" name="Data Brief">
        <title>Shoot transcriptome of the giant reed, Arundo donax.</title>
        <authorList>
            <person name="Barrero R.A."/>
            <person name="Guerrero F.D."/>
            <person name="Moolhuijzen P."/>
            <person name="Goolsby J.A."/>
            <person name="Tidwell J."/>
            <person name="Bellgard S.E."/>
            <person name="Bellgard M.I."/>
        </authorList>
    </citation>
    <scope>NUCLEOTIDE SEQUENCE</scope>
    <source>
        <tissue evidence="2">Shoot tissue taken approximately 20 cm above the soil surface</tissue>
    </source>
</reference>
<dbReference type="EMBL" id="GBRH01169346">
    <property type="protein sequence ID" value="JAE28550.1"/>
    <property type="molecule type" value="Transcribed_RNA"/>
</dbReference>
<proteinExistence type="predicted"/>
<feature type="transmembrane region" description="Helical" evidence="1">
    <location>
        <begin position="12"/>
        <end position="31"/>
    </location>
</feature>
<evidence type="ECO:0000256" key="1">
    <source>
        <dbReference type="SAM" id="Phobius"/>
    </source>
</evidence>
<reference evidence="2" key="1">
    <citation type="submission" date="2014-09" db="EMBL/GenBank/DDBJ databases">
        <authorList>
            <person name="Magalhaes I.L.F."/>
            <person name="Oliveira U."/>
            <person name="Santos F.R."/>
            <person name="Vidigal T.H.D.A."/>
            <person name="Brescovit A.D."/>
            <person name="Santos A.J."/>
        </authorList>
    </citation>
    <scope>NUCLEOTIDE SEQUENCE</scope>
    <source>
        <tissue evidence="2">Shoot tissue taken approximately 20 cm above the soil surface</tissue>
    </source>
</reference>
<keyword evidence="1" id="KW-0472">Membrane</keyword>
<name>A0A0A9GU43_ARUDO</name>
<organism evidence="2">
    <name type="scientific">Arundo donax</name>
    <name type="common">Giant reed</name>
    <name type="synonym">Donax arundinaceus</name>
    <dbReference type="NCBI Taxonomy" id="35708"/>
    <lineage>
        <taxon>Eukaryota</taxon>
        <taxon>Viridiplantae</taxon>
        <taxon>Streptophyta</taxon>
        <taxon>Embryophyta</taxon>
        <taxon>Tracheophyta</taxon>
        <taxon>Spermatophyta</taxon>
        <taxon>Magnoliopsida</taxon>
        <taxon>Liliopsida</taxon>
        <taxon>Poales</taxon>
        <taxon>Poaceae</taxon>
        <taxon>PACMAD clade</taxon>
        <taxon>Arundinoideae</taxon>
        <taxon>Arundineae</taxon>
        <taxon>Arundo</taxon>
    </lineage>
</organism>
<sequence>MFRMNYEEFEVLSQIFKFMLRFFSCLLFLIFHCI</sequence>
<accession>A0A0A9GU43</accession>